<keyword evidence="2" id="KW-0680">Restriction system</keyword>
<evidence type="ECO:0000256" key="2">
    <source>
        <dbReference type="ARBA" id="ARBA00022747"/>
    </source>
</evidence>
<comment type="caution">
    <text evidence="6">The sequence shown here is derived from an EMBL/GenBank/DDBJ whole genome shotgun (WGS) entry which is preliminary data.</text>
</comment>
<evidence type="ECO:0000313" key="6">
    <source>
        <dbReference type="EMBL" id="MBK8889531.1"/>
    </source>
</evidence>
<feature type="domain" description="Type I restriction modification DNA specificity" evidence="5">
    <location>
        <begin position="221"/>
        <end position="363"/>
    </location>
</feature>
<name>A0A9D7LKY0_9RHOO</name>
<proteinExistence type="inferred from homology"/>
<dbReference type="InterPro" id="IPR044946">
    <property type="entry name" value="Restrct_endonuc_typeI_TRD_sf"/>
</dbReference>
<dbReference type="GO" id="GO:0009307">
    <property type="term" value="P:DNA restriction-modification system"/>
    <property type="evidence" value="ECO:0007669"/>
    <property type="project" value="UniProtKB-KW"/>
</dbReference>
<dbReference type="CDD" id="cd17495">
    <property type="entry name" value="RMtype1_S_Cep9333ORF4827P-TRD2-CR2_like"/>
    <property type="match status" value="1"/>
</dbReference>
<dbReference type="Pfam" id="PF01420">
    <property type="entry name" value="Methylase_S"/>
    <property type="match status" value="2"/>
</dbReference>
<keyword evidence="6" id="KW-0378">Hydrolase</keyword>
<evidence type="ECO:0000313" key="7">
    <source>
        <dbReference type="Proteomes" id="UP000808146"/>
    </source>
</evidence>
<dbReference type="Gene3D" id="3.90.220.20">
    <property type="entry name" value="DNA methylase specificity domains"/>
    <property type="match status" value="2"/>
</dbReference>
<feature type="domain" description="Type I restriction modification DNA specificity" evidence="5">
    <location>
        <begin position="3"/>
        <end position="186"/>
    </location>
</feature>
<gene>
    <name evidence="6" type="ORF">IPN75_03620</name>
</gene>
<keyword evidence="3" id="KW-0238">DNA-binding</keyword>
<sequence length="397" mass="44279">MGGWRETTLGEVCDEVNGIIQTGPFGSQLHQSDYSEVGIPVVMPKDIIEGRIASDTVARVSTEHVERLSRHKLRSGDIVYGRRGDIGRQALIRPEQAGWMCGTGCLRLSLGDNVLNPLFLHYYLRQDDVVGWITNQAVGATMPNLNTGILRSVPVKFPPLPVQQRIAGILSAYDELIENSQRRIKILESMARALYREWFVHFRFPGHENHPRVASPLGEIPQGWGVKKLKDVCRLTMGQSPKSEFYNDVGDGLPFHQGVTDFGDRFPTDRLFCTAEGRVGQAGDILFSVRAPVGRMNIANKKIILGRGLSAIRHNGDSQAFLWEQLRNRFTKDDMMGNGAIFASVTKDDMAGIELVCPPSSVVETATKHFEPLHSEIATLSQQVQNLRRTRDLLLPR</sequence>
<evidence type="ECO:0000256" key="3">
    <source>
        <dbReference type="ARBA" id="ARBA00023125"/>
    </source>
</evidence>
<dbReference type="PANTHER" id="PTHR30408:SF13">
    <property type="entry name" value="TYPE I RESTRICTION ENZYME HINDI SPECIFICITY SUBUNIT"/>
    <property type="match status" value="1"/>
</dbReference>
<dbReference type="EMBL" id="JADKBR010000001">
    <property type="protein sequence ID" value="MBK8889531.1"/>
    <property type="molecule type" value="Genomic_DNA"/>
</dbReference>
<protein>
    <submittedName>
        <fullName evidence="6">Restriction endonuclease subunit S</fullName>
    </submittedName>
</protein>
<reference evidence="6" key="1">
    <citation type="submission" date="2020-10" db="EMBL/GenBank/DDBJ databases">
        <title>Connecting structure to function with the recovery of over 1000 high-quality activated sludge metagenome-assembled genomes encoding full-length rRNA genes using long-read sequencing.</title>
        <authorList>
            <person name="Singleton C.M."/>
            <person name="Petriglieri F."/>
            <person name="Kristensen J.M."/>
            <person name="Kirkegaard R.H."/>
            <person name="Michaelsen T.Y."/>
            <person name="Andersen M.H."/>
            <person name="Karst S.M."/>
            <person name="Dueholm M.S."/>
            <person name="Nielsen P.H."/>
            <person name="Albertsen M."/>
        </authorList>
    </citation>
    <scope>NUCLEOTIDE SEQUENCE</scope>
    <source>
        <strain evidence="6">OdNE_18-Q3-R46-58_BAT3C.305</strain>
    </source>
</reference>
<keyword evidence="6" id="KW-0540">Nuclease</keyword>
<dbReference type="SUPFAM" id="SSF116734">
    <property type="entry name" value="DNA methylase specificity domain"/>
    <property type="match status" value="2"/>
</dbReference>
<evidence type="ECO:0000256" key="4">
    <source>
        <dbReference type="SAM" id="Coils"/>
    </source>
</evidence>
<dbReference type="InterPro" id="IPR052021">
    <property type="entry name" value="Type-I_RS_S_subunit"/>
</dbReference>
<feature type="coiled-coil region" evidence="4">
    <location>
        <begin position="170"/>
        <end position="197"/>
    </location>
</feature>
<evidence type="ECO:0000259" key="5">
    <source>
        <dbReference type="Pfam" id="PF01420"/>
    </source>
</evidence>
<dbReference type="InterPro" id="IPR000055">
    <property type="entry name" value="Restrct_endonuc_typeI_TRD"/>
</dbReference>
<dbReference type="GO" id="GO:0003677">
    <property type="term" value="F:DNA binding"/>
    <property type="evidence" value="ECO:0007669"/>
    <property type="project" value="UniProtKB-KW"/>
</dbReference>
<keyword evidence="6" id="KW-0255">Endonuclease</keyword>
<dbReference type="Proteomes" id="UP000808146">
    <property type="component" value="Unassembled WGS sequence"/>
</dbReference>
<feature type="non-terminal residue" evidence="6">
    <location>
        <position position="397"/>
    </location>
</feature>
<comment type="similarity">
    <text evidence="1">Belongs to the type-I restriction system S methylase family.</text>
</comment>
<dbReference type="AlphaFoldDB" id="A0A9D7LKY0"/>
<evidence type="ECO:0000256" key="1">
    <source>
        <dbReference type="ARBA" id="ARBA00010923"/>
    </source>
</evidence>
<accession>A0A9D7LKY0</accession>
<organism evidence="6 7">
    <name type="scientific">Candidatus Dechloromonas phosphorivorans</name>
    <dbReference type="NCBI Taxonomy" id="2899244"/>
    <lineage>
        <taxon>Bacteria</taxon>
        <taxon>Pseudomonadati</taxon>
        <taxon>Pseudomonadota</taxon>
        <taxon>Betaproteobacteria</taxon>
        <taxon>Rhodocyclales</taxon>
        <taxon>Azonexaceae</taxon>
        <taxon>Dechloromonas</taxon>
    </lineage>
</organism>
<dbReference type="PANTHER" id="PTHR30408">
    <property type="entry name" value="TYPE-1 RESTRICTION ENZYME ECOKI SPECIFICITY PROTEIN"/>
    <property type="match status" value="1"/>
</dbReference>
<keyword evidence="4" id="KW-0175">Coiled coil</keyword>
<dbReference type="GO" id="GO:0004519">
    <property type="term" value="F:endonuclease activity"/>
    <property type="evidence" value="ECO:0007669"/>
    <property type="project" value="UniProtKB-KW"/>
</dbReference>